<name>A0ABR2I8G6_9PEZI</name>
<proteinExistence type="predicted"/>
<gene>
    <name evidence="4" type="ORF">PGQ11_009870</name>
</gene>
<accession>A0ABR2I8G6</accession>
<dbReference type="InterPro" id="IPR050346">
    <property type="entry name" value="FMO-like"/>
</dbReference>
<evidence type="ECO:0000256" key="3">
    <source>
        <dbReference type="ARBA" id="ARBA00023002"/>
    </source>
</evidence>
<dbReference type="EMBL" id="JAPCWZ010000006">
    <property type="protein sequence ID" value="KAK8859136.1"/>
    <property type="molecule type" value="Genomic_DNA"/>
</dbReference>
<evidence type="ECO:0000256" key="1">
    <source>
        <dbReference type="ARBA" id="ARBA00022630"/>
    </source>
</evidence>
<dbReference type="Pfam" id="PF13738">
    <property type="entry name" value="Pyr_redox_3"/>
    <property type="match status" value="1"/>
</dbReference>
<reference evidence="4 5" key="1">
    <citation type="journal article" date="2024" name="IMA Fungus">
        <title>Apiospora arundinis, a panoply of carbohydrate-active enzymes and secondary metabolites.</title>
        <authorList>
            <person name="Sorensen T."/>
            <person name="Petersen C."/>
            <person name="Muurmann A.T."/>
            <person name="Christiansen J.V."/>
            <person name="Brundto M.L."/>
            <person name="Overgaard C.K."/>
            <person name="Boysen A.T."/>
            <person name="Wollenberg R.D."/>
            <person name="Larsen T.O."/>
            <person name="Sorensen J.L."/>
            <person name="Nielsen K.L."/>
            <person name="Sondergaard T.E."/>
        </authorList>
    </citation>
    <scope>NUCLEOTIDE SEQUENCE [LARGE SCALE GENOMIC DNA]</scope>
    <source>
        <strain evidence="4 5">AAU 773</strain>
    </source>
</reference>
<keyword evidence="2" id="KW-0274">FAD</keyword>
<dbReference type="InterPro" id="IPR036188">
    <property type="entry name" value="FAD/NAD-bd_sf"/>
</dbReference>
<evidence type="ECO:0000313" key="5">
    <source>
        <dbReference type="Proteomes" id="UP001390339"/>
    </source>
</evidence>
<dbReference type="PANTHER" id="PTHR23023">
    <property type="entry name" value="DIMETHYLANILINE MONOOXYGENASE"/>
    <property type="match status" value="1"/>
</dbReference>
<keyword evidence="1" id="KW-0285">Flavoprotein</keyword>
<dbReference type="Proteomes" id="UP001390339">
    <property type="component" value="Unassembled WGS sequence"/>
</dbReference>
<dbReference type="SUPFAM" id="SSF51905">
    <property type="entry name" value="FAD/NAD(P)-binding domain"/>
    <property type="match status" value="2"/>
</dbReference>
<keyword evidence="5" id="KW-1185">Reference proteome</keyword>
<dbReference type="Gene3D" id="3.50.50.60">
    <property type="entry name" value="FAD/NAD(P)-binding domain"/>
    <property type="match status" value="1"/>
</dbReference>
<evidence type="ECO:0000313" key="4">
    <source>
        <dbReference type="EMBL" id="KAK8859136.1"/>
    </source>
</evidence>
<sequence>MDVYEVIIVGGGWCGIIAAKVYLQTQPGAKILIIDGASTIGGTWCKDRLYPHLVAEAHYGLFEYSDLEMSRDSRFVNDFGLISGEAVHNYLSSYVDKFGLHKYLRLNTKVEKASRVGQHWHLTLADSGEQLVSEKLIVTTGLTSEPSIPDIPETGFPGQVMHSKELGKLETIDKIGHESIRTVAVYGGSKSAFDAVNMLLRAGKRVEWIVRGGKGGPSIMTPLTILGRPSFGLNNSRLLAMFSPNLFAKGWSSRWLHHTGPAWLTQRLVRAWWRLITYLLVSEAQYEKSENGKLLAPTMGLDSLLWSPATLGVMTHPNLWKDIHQSARVHVQQNTIEAFDEKGVLLGDGTHIDADMAILATGWKTLPTNFIFSDKDCLDAGLPSPQSFGSKTRQKWESLRAESDSAVTQRLPLLKASPGWAQHTPRVEDDFHLYRSIAPASARDDDRSLAYIGFLRTTSAPVVYEAQALWACAYLQNKLQVPPADVKERETAKHNAWVRRRYLCGRKVPFALFDFLPRK</sequence>
<evidence type="ECO:0000256" key="2">
    <source>
        <dbReference type="ARBA" id="ARBA00022827"/>
    </source>
</evidence>
<comment type="caution">
    <text evidence="4">The sequence shown here is derived from an EMBL/GenBank/DDBJ whole genome shotgun (WGS) entry which is preliminary data.</text>
</comment>
<protein>
    <submittedName>
        <fullName evidence="4">Pyridine nucleotide-disulfide oxidoreductase domain-containing protein</fullName>
    </submittedName>
</protein>
<keyword evidence="3" id="KW-0560">Oxidoreductase</keyword>
<organism evidence="4 5">
    <name type="scientific">Apiospora arundinis</name>
    <dbReference type="NCBI Taxonomy" id="335852"/>
    <lineage>
        <taxon>Eukaryota</taxon>
        <taxon>Fungi</taxon>
        <taxon>Dikarya</taxon>
        <taxon>Ascomycota</taxon>
        <taxon>Pezizomycotina</taxon>
        <taxon>Sordariomycetes</taxon>
        <taxon>Xylariomycetidae</taxon>
        <taxon>Amphisphaeriales</taxon>
        <taxon>Apiosporaceae</taxon>
        <taxon>Apiospora</taxon>
    </lineage>
</organism>